<evidence type="ECO:0000313" key="4">
    <source>
        <dbReference type="Proteomes" id="UP000246569"/>
    </source>
</evidence>
<evidence type="ECO:0000256" key="2">
    <source>
        <dbReference type="SAM" id="Phobius"/>
    </source>
</evidence>
<reference evidence="3 4" key="1">
    <citation type="submission" date="2018-05" db="EMBL/GenBank/DDBJ databases">
        <title>Genomic Encyclopedia of Type Strains, Phase IV (KMG-IV): sequencing the most valuable type-strain genomes for metagenomic binning, comparative biology and taxonomic classification.</title>
        <authorList>
            <person name="Goeker M."/>
        </authorList>
    </citation>
    <scope>NUCLEOTIDE SEQUENCE [LARGE SCALE GENOMIC DNA]</scope>
    <source>
        <strain evidence="3 4">DSM 23606</strain>
    </source>
</reference>
<organism evidence="3 4">
    <name type="scientific">Plasticicumulans acidivorans</name>
    <dbReference type="NCBI Taxonomy" id="886464"/>
    <lineage>
        <taxon>Bacteria</taxon>
        <taxon>Pseudomonadati</taxon>
        <taxon>Pseudomonadota</taxon>
        <taxon>Gammaproteobacteria</taxon>
        <taxon>Candidatus Competibacteraceae</taxon>
        <taxon>Plasticicumulans</taxon>
    </lineage>
</organism>
<feature type="compositionally biased region" description="Basic and acidic residues" evidence="1">
    <location>
        <begin position="109"/>
        <end position="125"/>
    </location>
</feature>
<dbReference type="SUPFAM" id="SSF56954">
    <property type="entry name" value="Outer membrane efflux proteins (OEP)"/>
    <property type="match status" value="1"/>
</dbReference>
<evidence type="ECO:0000256" key="1">
    <source>
        <dbReference type="SAM" id="MobiDB-lite"/>
    </source>
</evidence>
<sequence length="197" mass="21798">MTGEIGVSVSRRLILKVLGGAALASVLSVCSIGSAYLCAGIPRPEWFGYASAPVQANYAVWWRHFNATQLAQPLETSQASKPDIAQTRGWVEQAQARSRRTGVDQAVQDARRHDARENPQGRGFRDSSTFGRNCDYYKAGVGASCKLYLFDRPRRPSAVVPARRDQALLRRQLNHQRLAVQPDQPDQQRHATRVVGG</sequence>
<keyword evidence="2" id="KW-1133">Transmembrane helix</keyword>
<dbReference type="RefSeq" id="WP_110017947.1">
    <property type="nucleotide sequence ID" value="NZ_QGTJ01000003.1"/>
</dbReference>
<dbReference type="EMBL" id="QGTJ01000003">
    <property type="protein sequence ID" value="PWV63468.1"/>
    <property type="molecule type" value="Genomic_DNA"/>
</dbReference>
<keyword evidence="2" id="KW-0812">Transmembrane</keyword>
<dbReference type="Gene3D" id="2.20.200.10">
    <property type="entry name" value="Outer membrane efflux proteins (OEP)"/>
    <property type="match status" value="1"/>
</dbReference>
<keyword evidence="4" id="KW-1185">Reference proteome</keyword>
<accession>A0A317MY48</accession>
<feature type="region of interest" description="Disordered" evidence="1">
    <location>
        <begin position="95"/>
        <end position="126"/>
    </location>
</feature>
<proteinExistence type="predicted"/>
<feature type="transmembrane region" description="Helical" evidence="2">
    <location>
        <begin position="13"/>
        <end position="37"/>
    </location>
</feature>
<dbReference type="Proteomes" id="UP000246569">
    <property type="component" value="Unassembled WGS sequence"/>
</dbReference>
<dbReference type="Gene3D" id="1.20.1600.10">
    <property type="entry name" value="Outer membrane efflux proteins (OEP)"/>
    <property type="match status" value="1"/>
</dbReference>
<name>A0A317MY48_9GAMM</name>
<keyword evidence="2" id="KW-0472">Membrane</keyword>
<gene>
    <name evidence="3" type="ORF">C7443_103398</name>
</gene>
<comment type="caution">
    <text evidence="3">The sequence shown here is derived from an EMBL/GenBank/DDBJ whole genome shotgun (WGS) entry which is preliminary data.</text>
</comment>
<protein>
    <submittedName>
        <fullName evidence="3">Uncharacterized protein</fullName>
    </submittedName>
</protein>
<evidence type="ECO:0000313" key="3">
    <source>
        <dbReference type="EMBL" id="PWV63468.1"/>
    </source>
</evidence>
<dbReference type="AlphaFoldDB" id="A0A317MY48"/>